<keyword evidence="3" id="KW-1185">Reference proteome</keyword>
<dbReference type="Pfam" id="PF24035">
    <property type="entry name" value="DUF7344"/>
    <property type="match status" value="1"/>
</dbReference>
<organism evidence="2 3">
    <name type="scientific">Haloferax marinum</name>
    <dbReference type="NCBI Taxonomy" id="2666143"/>
    <lineage>
        <taxon>Archaea</taxon>
        <taxon>Methanobacteriati</taxon>
        <taxon>Methanobacteriota</taxon>
        <taxon>Stenosarchaea group</taxon>
        <taxon>Halobacteria</taxon>
        <taxon>Halobacteriales</taxon>
        <taxon>Haloferacaceae</taxon>
        <taxon>Haloferax</taxon>
    </lineage>
</organism>
<evidence type="ECO:0000259" key="1">
    <source>
        <dbReference type="Pfam" id="PF24035"/>
    </source>
</evidence>
<proteinExistence type="predicted"/>
<evidence type="ECO:0000313" key="3">
    <source>
        <dbReference type="Proteomes" id="UP000443423"/>
    </source>
</evidence>
<dbReference type="Proteomes" id="UP000443423">
    <property type="component" value="Unassembled WGS sequence"/>
</dbReference>
<dbReference type="AlphaFoldDB" id="A0A6A8G7U9"/>
<comment type="caution">
    <text evidence="2">The sequence shown here is derived from an EMBL/GenBank/DDBJ whole genome shotgun (WGS) entry which is preliminary data.</text>
</comment>
<accession>A0A6A8G7U9</accession>
<dbReference type="RefSeq" id="WP_151112113.1">
    <property type="nucleotide sequence ID" value="NZ_WKJQ01000001.1"/>
</dbReference>
<feature type="domain" description="DUF7344" evidence="1">
    <location>
        <begin position="14"/>
        <end position="82"/>
    </location>
</feature>
<sequence length="109" mass="12173">MAVSATPRLDEALDALRNVRRRRLLKQLRHGHVARLGGATKVVADGGTNDHDELEVELFHLHLPKLDSAGYVSWNREDGAIEKGPRFGEIEPMLELLENNPNDLPDAFV</sequence>
<gene>
    <name evidence="2" type="ORF">GJR99_11030</name>
</gene>
<evidence type="ECO:0000313" key="2">
    <source>
        <dbReference type="EMBL" id="MRW97101.1"/>
    </source>
</evidence>
<dbReference type="InterPro" id="IPR055768">
    <property type="entry name" value="DUF7344"/>
</dbReference>
<reference evidence="2 3" key="1">
    <citation type="submission" date="2019-11" db="EMBL/GenBank/DDBJ databases">
        <title>Whole genome sequence of Haloferax sp. MBLA0078.</title>
        <authorList>
            <person name="Seo M.-J."/>
            <person name="Cho E.-S."/>
        </authorList>
    </citation>
    <scope>NUCLEOTIDE SEQUENCE [LARGE SCALE GENOMIC DNA]</scope>
    <source>
        <strain evidence="2 3">MBLA0078</strain>
    </source>
</reference>
<dbReference type="OrthoDB" id="247722at2157"/>
<protein>
    <recommendedName>
        <fullName evidence="1">DUF7344 domain-containing protein</fullName>
    </recommendedName>
</protein>
<name>A0A6A8G7U9_9EURY</name>
<dbReference type="EMBL" id="WKJQ01000001">
    <property type="protein sequence ID" value="MRW97101.1"/>
    <property type="molecule type" value="Genomic_DNA"/>
</dbReference>